<gene>
    <name evidence="6" type="ORF">ACFQ03_10180</name>
</gene>
<dbReference type="SUPFAM" id="SSF53448">
    <property type="entry name" value="Nucleotide-diphospho-sugar transferases"/>
    <property type="match status" value="1"/>
</dbReference>
<proteinExistence type="inferred from homology"/>
<dbReference type="Gene3D" id="3.90.550.10">
    <property type="entry name" value="Spore Coat Polysaccharide Biosynthesis Protein SpsA, Chain A"/>
    <property type="match status" value="1"/>
</dbReference>
<dbReference type="PANTHER" id="PTHR43179:SF12">
    <property type="entry name" value="GALACTOFURANOSYLTRANSFERASE GLFT2"/>
    <property type="match status" value="1"/>
</dbReference>
<protein>
    <submittedName>
        <fullName evidence="6">Glycosyltransferase family 2 protein</fullName>
        <ecNumber evidence="6">2.4.-.-</ecNumber>
    </submittedName>
</protein>
<dbReference type="EMBL" id="JBHTIU010000031">
    <property type="protein sequence ID" value="MFD0869517.1"/>
    <property type="molecule type" value="Genomic_DNA"/>
</dbReference>
<evidence type="ECO:0000256" key="3">
    <source>
        <dbReference type="ARBA" id="ARBA00022676"/>
    </source>
</evidence>
<comment type="pathway">
    <text evidence="1">Cell wall biogenesis; cell wall polysaccharide biosynthesis.</text>
</comment>
<evidence type="ECO:0000256" key="4">
    <source>
        <dbReference type="ARBA" id="ARBA00022679"/>
    </source>
</evidence>
<dbReference type="InterPro" id="IPR029044">
    <property type="entry name" value="Nucleotide-diphossugar_trans"/>
</dbReference>
<dbReference type="Pfam" id="PF00535">
    <property type="entry name" value="Glycos_transf_2"/>
    <property type="match status" value="1"/>
</dbReference>
<keyword evidence="4 6" id="KW-0808">Transferase</keyword>
<evidence type="ECO:0000259" key="5">
    <source>
        <dbReference type="Pfam" id="PF00535"/>
    </source>
</evidence>
<evidence type="ECO:0000256" key="1">
    <source>
        <dbReference type="ARBA" id="ARBA00004776"/>
    </source>
</evidence>
<dbReference type="GO" id="GO:0016757">
    <property type="term" value="F:glycosyltransferase activity"/>
    <property type="evidence" value="ECO:0007669"/>
    <property type="project" value="UniProtKB-KW"/>
</dbReference>
<comment type="caution">
    <text evidence="6">The sequence shown here is derived from an EMBL/GenBank/DDBJ whole genome shotgun (WGS) entry which is preliminary data.</text>
</comment>
<dbReference type="RefSeq" id="WP_379287924.1">
    <property type="nucleotide sequence ID" value="NZ_JBHTIU010000031.1"/>
</dbReference>
<name>A0ABW3D7X1_9BACL</name>
<sequence length="320" mass="37081">MRLLNKKSVSIHIVTYNSEPYIEDCLQAVFRQSYPIDQIVVIDNASRDRTPEILEQYSERVHVVLNKVNTGFAPGHNQALRMTTSDYFLVLNPDVLLHPDYVRCLIERMEQRPDVGSATGKLLLKSSPDLLDSAGLVIHKSRRAFDRGMGQPEGEYANYAEVFGVSGAAALYSRKMAVDISVNGEFFDEQFFAYKEDVDVAWRAQIYGWSAIYVPEASALHERGWKIGSRQKQPLFVRRHSYINRYRMILKNDSIKYILRHSPSFVWHEILSAGYLILREPGLIKSWGALLRQLSYIKQQRRVIQKNRKKELQKIYSFFQ</sequence>
<evidence type="ECO:0000313" key="7">
    <source>
        <dbReference type="Proteomes" id="UP001597120"/>
    </source>
</evidence>
<dbReference type="CDD" id="cd04186">
    <property type="entry name" value="GT_2_like_c"/>
    <property type="match status" value="1"/>
</dbReference>
<dbReference type="EC" id="2.4.-.-" evidence="6"/>
<keyword evidence="7" id="KW-1185">Reference proteome</keyword>
<reference evidence="7" key="1">
    <citation type="journal article" date="2019" name="Int. J. Syst. Evol. Microbiol.">
        <title>The Global Catalogue of Microorganisms (GCM) 10K type strain sequencing project: providing services to taxonomists for standard genome sequencing and annotation.</title>
        <authorList>
            <consortium name="The Broad Institute Genomics Platform"/>
            <consortium name="The Broad Institute Genome Sequencing Center for Infectious Disease"/>
            <person name="Wu L."/>
            <person name="Ma J."/>
        </authorList>
    </citation>
    <scope>NUCLEOTIDE SEQUENCE [LARGE SCALE GENOMIC DNA]</scope>
    <source>
        <strain evidence="7">CCUG 57263</strain>
    </source>
</reference>
<evidence type="ECO:0000256" key="2">
    <source>
        <dbReference type="ARBA" id="ARBA00006739"/>
    </source>
</evidence>
<accession>A0ABW3D7X1</accession>
<evidence type="ECO:0000313" key="6">
    <source>
        <dbReference type="EMBL" id="MFD0869517.1"/>
    </source>
</evidence>
<keyword evidence="3 6" id="KW-0328">Glycosyltransferase</keyword>
<feature type="domain" description="Glycosyltransferase 2-like" evidence="5">
    <location>
        <begin position="10"/>
        <end position="115"/>
    </location>
</feature>
<organism evidence="6 7">
    <name type="scientific">Paenibacillus residui</name>
    <dbReference type="NCBI Taxonomy" id="629724"/>
    <lineage>
        <taxon>Bacteria</taxon>
        <taxon>Bacillati</taxon>
        <taxon>Bacillota</taxon>
        <taxon>Bacilli</taxon>
        <taxon>Bacillales</taxon>
        <taxon>Paenibacillaceae</taxon>
        <taxon>Paenibacillus</taxon>
    </lineage>
</organism>
<dbReference type="InterPro" id="IPR001173">
    <property type="entry name" value="Glyco_trans_2-like"/>
</dbReference>
<comment type="similarity">
    <text evidence="2">Belongs to the glycosyltransferase 2 family.</text>
</comment>
<dbReference type="Proteomes" id="UP001597120">
    <property type="component" value="Unassembled WGS sequence"/>
</dbReference>
<dbReference type="PANTHER" id="PTHR43179">
    <property type="entry name" value="RHAMNOSYLTRANSFERASE WBBL"/>
    <property type="match status" value="1"/>
</dbReference>